<dbReference type="Proteomes" id="UP000579945">
    <property type="component" value="Unassembled WGS sequence"/>
</dbReference>
<evidence type="ECO:0000256" key="1">
    <source>
        <dbReference type="ARBA" id="ARBA00022527"/>
    </source>
</evidence>
<organism evidence="3 4">
    <name type="scientific">Nonomuraea dietziae</name>
    <dbReference type="NCBI Taxonomy" id="65515"/>
    <lineage>
        <taxon>Bacteria</taxon>
        <taxon>Bacillati</taxon>
        <taxon>Actinomycetota</taxon>
        <taxon>Actinomycetes</taxon>
        <taxon>Streptosporangiales</taxon>
        <taxon>Streptosporangiaceae</taxon>
        <taxon>Nonomuraea</taxon>
    </lineage>
</organism>
<keyword evidence="4" id="KW-1185">Reference proteome</keyword>
<dbReference type="AlphaFoldDB" id="A0A7W5V2T2"/>
<dbReference type="PANTHER" id="PTHR35526:SF3">
    <property type="entry name" value="ANTI-SIGMA-F FACTOR RSBW"/>
    <property type="match status" value="1"/>
</dbReference>
<name>A0A7W5V2T2_9ACTN</name>
<dbReference type="GeneID" id="95391614"/>
<accession>A0A7W5V2T2</accession>
<comment type="caution">
    <text evidence="3">The sequence shown here is derived from an EMBL/GenBank/DDBJ whole genome shotgun (WGS) entry which is preliminary data.</text>
</comment>
<dbReference type="CDD" id="cd16936">
    <property type="entry name" value="HATPase_RsbW-like"/>
    <property type="match status" value="1"/>
</dbReference>
<dbReference type="InterPro" id="IPR003594">
    <property type="entry name" value="HATPase_dom"/>
</dbReference>
<dbReference type="PANTHER" id="PTHR35526">
    <property type="entry name" value="ANTI-SIGMA-F FACTOR RSBW-RELATED"/>
    <property type="match status" value="1"/>
</dbReference>
<gene>
    <name evidence="3" type="ORF">FHR33_005292</name>
</gene>
<evidence type="ECO:0000259" key="2">
    <source>
        <dbReference type="Pfam" id="PF13581"/>
    </source>
</evidence>
<reference evidence="3 4" key="1">
    <citation type="submission" date="2020-08" db="EMBL/GenBank/DDBJ databases">
        <title>Sequencing the genomes of 1000 actinobacteria strains.</title>
        <authorList>
            <person name="Klenk H.-P."/>
        </authorList>
    </citation>
    <scope>NUCLEOTIDE SEQUENCE [LARGE SCALE GENOMIC DNA]</scope>
    <source>
        <strain evidence="3 4">DSM 44320</strain>
    </source>
</reference>
<evidence type="ECO:0000313" key="3">
    <source>
        <dbReference type="EMBL" id="MBB3729432.1"/>
    </source>
</evidence>
<proteinExistence type="predicted"/>
<keyword evidence="1" id="KW-0418">Kinase</keyword>
<dbReference type="InterPro" id="IPR050267">
    <property type="entry name" value="Anti-sigma-factor_SerPK"/>
</dbReference>
<dbReference type="Gene3D" id="3.30.565.10">
    <property type="entry name" value="Histidine kinase-like ATPase, C-terminal domain"/>
    <property type="match status" value="1"/>
</dbReference>
<sequence length="135" mass="14296">MSSWRVTRVFLGSAISVLEARRFVTAFLPTWPDLDDAVLIVSELATNAVRHTNSGRPGGRFIVSLEVIGSTLGLAVQDEGGPRSPRLLPLSPTEMGGRGLALVSGLSVKWGVAGDENGRTVWAVLEATPLAMARS</sequence>
<dbReference type="Pfam" id="PF13581">
    <property type="entry name" value="HATPase_c_2"/>
    <property type="match status" value="1"/>
</dbReference>
<feature type="domain" description="Histidine kinase/HSP90-like ATPase" evidence="2">
    <location>
        <begin position="19"/>
        <end position="123"/>
    </location>
</feature>
<protein>
    <submittedName>
        <fullName evidence="3">Anti-sigma regulatory factor (Ser/Thr protein kinase)</fullName>
    </submittedName>
</protein>
<dbReference type="SUPFAM" id="SSF55874">
    <property type="entry name" value="ATPase domain of HSP90 chaperone/DNA topoisomerase II/histidine kinase"/>
    <property type="match status" value="1"/>
</dbReference>
<dbReference type="InterPro" id="IPR036890">
    <property type="entry name" value="HATPase_C_sf"/>
</dbReference>
<dbReference type="EMBL" id="JACIBV010000001">
    <property type="protein sequence ID" value="MBB3729432.1"/>
    <property type="molecule type" value="Genomic_DNA"/>
</dbReference>
<keyword evidence="1" id="KW-0723">Serine/threonine-protein kinase</keyword>
<evidence type="ECO:0000313" key="4">
    <source>
        <dbReference type="Proteomes" id="UP000579945"/>
    </source>
</evidence>
<keyword evidence="1" id="KW-0808">Transferase</keyword>
<dbReference type="RefSeq" id="WP_183652717.1">
    <property type="nucleotide sequence ID" value="NZ_JACIBV010000001.1"/>
</dbReference>
<dbReference type="GO" id="GO:0004674">
    <property type="term" value="F:protein serine/threonine kinase activity"/>
    <property type="evidence" value="ECO:0007669"/>
    <property type="project" value="UniProtKB-KW"/>
</dbReference>